<dbReference type="Gene3D" id="3.10.20.90">
    <property type="entry name" value="Phosphatidylinositol 3-kinase Catalytic Subunit, Chain A, domain 1"/>
    <property type="match status" value="1"/>
</dbReference>
<proteinExistence type="predicted"/>
<name>A0ABD3DJ52_9LAMI</name>
<accession>A0ABD3DJ52</accession>
<dbReference type="SUPFAM" id="SSF54277">
    <property type="entry name" value="CAD &amp; PB1 domains"/>
    <property type="match status" value="1"/>
</dbReference>
<organism evidence="2 3">
    <name type="scientific">Castilleja foliolosa</name>
    <dbReference type="NCBI Taxonomy" id="1961234"/>
    <lineage>
        <taxon>Eukaryota</taxon>
        <taxon>Viridiplantae</taxon>
        <taxon>Streptophyta</taxon>
        <taxon>Embryophyta</taxon>
        <taxon>Tracheophyta</taxon>
        <taxon>Spermatophyta</taxon>
        <taxon>Magnoliopsida</taxon>
        <taxon>eudicotyledons</taxon>
        <taxon>Gunneridae</taxon>
        <taxon>Pentapetalae</taxon>
        <taxon>asterids</taxon>
        <taxon>lamiids</taxon>
        <taxon>Lamiales</taxon>
        <taxon>Orobanchaceae</taxon>
        <taxon>Pedicularideae</taxon>
        <taxon>Castillejinae</taxon>
        <taxon>Castilleja</taxon>
    </lineage>
</organism>
<reference evidence="3" key="1">
    <citation type="journal article" date="2024" name="IScience">
        <title>Strigolactones Initiate the Formation of Haustorium-like Structures in Castilleja.</title>
        <authorList>
            <person name="Buerger M."/>
            <person name="Peterson D."/>
            <person name="Chory J."/>
        </authorList>
    </citation>
    <scope>NUCLEOTIDE SEQUENCE [LARGE SCALE GENOMIC DNA]</scope>
</reference>
<evidence type="ECO:0000259" key="1">
    <source>
        <dbReference type="SMART" id="SM00666"/>
    </source>
</evidence>
<comment type="caution">
    <text evidence="2">The sequence shown here is derived from an EMBL/GenBank/DDBJ whole genome shotgun (WGS) entry which is preliminary data.</text>
</comment>
<dbReference type="PANTHER" id="PTHR31066">
    <property type="entry name" value="OS05G0427100 PROTEIN-RELATED"/>
    <property type="match status" value="1"/>
</dbReference>
<dbReference type="InterPro" id="IPR053198">
    <property type="entry name" value="Gynoecium_Dev_Regulator"/>
</dbReference>
<sequence>MAQKLKSSNNGMRTIKFLYSYGGKIVLRPVDRKLHYTGGHTRIISVDRSITYPELIVKFWELCGSSSIDLKCKLPDEDLDLLVTIRSDEELRYVIEDYERVSPGEKIRAVLFPTRSAKKISVPSSTVSYFDFPSSTKPRRVLPTPSPAILRPAVQRPPIPRPAVKKCSYPAKKASPPSSPKSCLDFPSGLKPCVPVPPSVVPRFLYPAVEYPVVAGNSCYSQARSPMHFYHVPHRN</sequence>
<feature type="domain" description="PB1" evidence="1">
    <location>
        <begin position="29"/>
        <end position="114"/>
    </location>
</feature>
<keyword evidence="3" id="KW-1185">Reference proteome</keyword>
<dbReference type="AlphaFoldDB" id="A0ABD3DJ52"/>
<dbReference type="EMBL" id="JAVIJP010000016">
    <property type="protein sequence ID" value="KAL3642321.1"/>
    <property type="molecule type" value="Genomic_DNA"/>
</dbReference>
<protein>
    <recommendedName>
        <fullName evidence="1">PB1 domain-containing protein</fullName>
    </recommendedName>
</protein>
<gene>
    <name evidence="2" type="ORF">CASFOL_013136</name>
</gene>
<dbReference type="Proteomes" id="UP001632038">
    <property type="component" value="Unassembled WGS sequence"/>
</dbReference>
<dbReference type="CDD" id="cd06410">
    <property type="entry name" value="PB1_UP2"/>
    <property type="match status" value="1"/>
</dbReference>
<dbReference type="SMART" id="SM00666">
    <property type="entry name" value="PB1"/>
    <property type="match status" value="1"/>
</dbReference>
<dbReference type="PANTHER" id="PTHR31066:SF74">
    <property type="entry name" value="PB1 DOMAIN-CONTAINING PROTEIN"/>
    <property type="match status" value="1"/>
</dbReference>
<dbReference type="InterPro" id="IPR000270">
    <property type="entry name" value="PB1_dom"/>
</dbReference>
<evidence type="ECO:0000313" key="2">
    <source>
        <dbReference type="EMBL" id="KAL3642321.1"/>
    </source>
</evidence>
<dbReference type="Pfam" id="PF00564">
    <property type="entry name" value="PB1"/>
    <property type="match status" value="1"/>
</dbReference>
<evidence type="ECO:0000313" key="3">
    <source>
        <dbReference type="Proteomes" id="UP001632038"/>
    </source>
</evidence>